<evidence type="ECO:0000313" key="1">
    <source>
        <dbReference type="EMBL" id="MPC16884.1"/>
    </source>
</evidence>
<dbReference type="Proteomes" id="UP000324222">
    <property type="component" value="Unassembled WGS sequence"/>
</dbReference>
<dbReference type="EMBL" id="VSRR010000545">
    <property type="protein sequence ID" value="MPC16884.1"/>
    <property type="molecule type" value="Genomic_DNA"/>
</dbReference>
<accession>A0A5B7D6I9</accession>
<name>A0A5B7D6I9_PORTR</name>
<dbReference type="AlphaFoldDB" id="A0A5B7D6I9"/>
<proteinExistence type="predicted"/>
<protein>
    <submittedName>
        <fullName evidence="1">Uncharacterized protein</fullName>
    </submittedName>
</protein>
<organism evidence="1 2">
    <name type="scientific">Portunus trituberculatus</name>
    <name type="common">Swimming crab</name>
    <name type="synonym">Neptunus trituberculatus</name>
    <dbReference type="NCBI Taxonomy" id="210409"/>
    <lineage>
        <taxon>Eukaryota</taxon>
        <taxon>Metazoa</taxon>
        <taxon>Ecdysozoa</taxon>
        <taxon>Arthropoda</taxon>
        <taxon>Crustacea</taxon>
        <taxon>Multicrustacea</taxon>
        <taxon>Malacostraca</taxon>
        <taxon>Eumalacostraca</taxon>
        <taxon>Eucarida</taxon>
        <taxon>Decapoda</taxon>
        <taxon>Pleocyemata</taxon>
        <taxon>Brachyura</taxon>
        <taxon>Eubrachyura</taxon>
        <taxon>Portunoidea</taxon>
        <taxon>Portunidae</taxon>
        <taxon>Portuninae</taxon>
        <taxon>Portunus</taxon>
    </lineage>
</organism>
<gene>
    <name evidence="1" type="ORF">E2C01_009722</name>
</gene>
<sequence length="126" mass="14454">MATQAEAIYCSMKLWAVLTSAQQDQHQLFPQQRQSERHLEASMVWPLFLVSHATGRCFKHDCYSDFWVTKSQDSQGNVMVIYYAGRQPGLINSCVRELNRIGVRGRRKPCAARLQEEGKYAVQKST</sequence>
<comment type="caution">
    <text evidence="1">The sequence shown here is derived from an EMBL/GenBank/DDBJ whole genome shotgun (WGS) entry which is preliminary data.</text>
</comment>
<keyword evidence="2" id="KW-1185">Reference proteome</keyword>
<reference evidence="1 2" key="1">
    <citation type="submission" date="2019-05" db="EMBL/GenBank/DDBJ databases">
        <title>Another draft genome of Portunus trituberculatus and its Hox gene families provides insights of decapod evolution.</title>
        <authorList>
            <person name="Jeong J.-H."/>
            <person name="Song I."/>
            <person name="Kim S."/>
            <person name="Choi T."/>
            <person name="Kim D."/>
            <person name="Ryu S."/>
            <person name="Kim W."/>
        </authorList>
    </citation>
    <scope>NUCLEOTIDE SEQUENCE [LARGE SCALE GENOMIC DNA]</scope>
    <source>
        <tissue evidence="1">Muscle</tissue>
    </source>
</reference>
<evidence type="ECO:0000313" key="2">
    <source>
        <dbReference type="Proteomes" id="UP000324222"/>
    </source>
</evidence>